<dbReference type="GO" id="GO:0006099">
    <property type="term" value="P:tricarboxylic acid cycle"/>
    <property type="evidence" value="ECO:0007669"/>
    <property type="project" value="UniProtKB-KW"/>
</dbReference>
<evidence type="ECO:0000256" key="3">
    <source>
        <dbReference type="ARBA" id="ARBA00004894"/>
    </source>
</evidence>
<protein>
    <recommendedName>
        <fullName evidence="6">Succinate dehydrogenase iron-sulfur subunit</fullName>
        <ecNumber evidence="5">1.3.5.1</ecNumber>
    </recommendedName>
</protein>
<comment type="similarity">
    <text evidence="4">Belongs to the succinate dehydrogenase/fumarate reductase iron-sulfur protein family.</text>
</comment>
<dbReference type="Gene3D" id="1.10.1060.10">
    <property type="entry name" value="Alpha-helical ferredoxin"/>
    <property type="match status" value="1"/>
</dbReference>
<keyword evidence="8" id="KW-0004">4Fe-4S</keyword>
<keyword evidence="14" id="KW-0408">Iron</keyword>
<dbReference type="Gene3D" id="3.10.20.30">
    <property type="match status" value="1"/>
</dbReference>
<keyword evidence="10" id="KW-0001">2Fe-2S</keyword>
<dbReference type="EC" id="1.3.5.1" evidence="5"/>
<evidence type="ECO:0000256" key="4">
    <source>
        <dbReference type="ARBA" id="ARBA00009433"/>
    </source>
</evidence>
<evidence type="ECO:0000256" key="7">
    <source>
        <dbReference type="ARBA" id="ARBA00022448"/>
    </source>
</evidence>
<keyword evidence="7" id="KW-0813">Transport</keyword>
<dbReference type="GO" id="GO:0051537">
    <property type="term" value="F:2 iron, 2 sulfur cluster binding"/>
    <property type="evidence" value="ECO:0007669"/>
    <property type="project" value="UniProtKB-KW"/>
</dbReference>
<dbReference type="Pfam" id="PF13183">
    <property type="entry name" value="Fer4_8"/>
    <property type="match status" value="1"/>
</dbReference>
<comment type="cofactor">
    <cofactor evidence="2">
        <name>[4Fe-4S] cluster</name>
        <dbReference type="ChEBI" id="CHEBI:49883"/>
    </cofactor>
</comment>
<dbReference type="InterPro" id="IPR012675">
    <property type="entry name" value="Beta-grasp_dom_sf"/>
</dbReference>
<accession>A0A6C0U2U3</accession>
<keyword evidence="16" id="KW-0003">3Fe-4S</keyword>
<dbReference type="NCBIfam" id="TIGR00384">
    <property type="entry name" value="dhsB"/>
    <property type="match status" value="1"/>
</dbReference>
<dbReference type="InterPro" id="IPR017900">
    <property type="entry name" value="4Fe4S_Fe_S_CS"/>
</dbReference>
<dbReference type="EMBL" id="CP048711">
    <property type="protein sequence ID" value="QIB66490.1"/>
    <property type="molecule type" value="Genomic_DNA"/>
</dbReference>
<dbReference type="GO" id="GO:0051538">
    <property type="term" value="F:3 iron, 4 sulfur cluster binding"/>
    <property type="evidence" value="ECO:0007669"/>
    <property type="project" value="UniProtKB-KW"/>
</dbReference>
<evidence type="ECO:0000256" key="6">
    <source>
        <dbReference type="ARBA" id="ARBA00022131"/>
    </source>
</evidence>
<dbReference type="SUPFAM" id="SSF46548">
    <property type="entry name" value="alpha-helical ferredoxin"/>
    <property type="match status" value="1"/>
</dbReference>
<evidence type="ECO:0000256" key="8">
    <source>
        <dbReference type="ARBA" id="ARBA00022485"/>
    </source>
</evidence>
<evidence type="ECO:0000256" key="5">
    <source>
        <dbReference type="ARBA" id="ARBA00012792"/>
    </source>
</evidence>
<dbReference type="InterPro" id="IPR025192">
    <property type="entry name" value="Succ_DH/fum_Rdtase_N"/>
</dbReference>
<dbReference type="InterPro" id="IPR009051">
    <property type="entry name" value="Helical_ferredxn"/>
</dbReference>
<comment type="cofactor">
    <cofactor evidence="17">
        <name>[2Fe-2S] cluster</name>
        <dbReference type="ChEBI" id="CHEBI:190135"/>
    </cofactor>
</comment>
<sequence length="255" mass="28797">MIQVQVYRYNPEVDNAPRIENYQVEESFRQRMVLDVLEHLKEGDPSLTYRRSCREGVCGSDGMNINGQNALACVSPVSDILAGTWVAQKSNYGSGVASVRKAPDAPLVIRPLTGMPVIRDLVVDQTHFFDQYRQIKPWLINNDPLPATERLQSPEERARLDGLYECILCGCCTSGCPSWWWNPERYLGPAVLLQAQRFLEDSRDTAGAERLAALDDQYSVFRCRDIQNCTQVCPKGLNPMKAISDIRRRLLSEGT</sequence>
<dbReference type="InterPro" id="IPR004489">
    <property type="entry name" value="Succ_DH/fum_Rdtase_Fe-S"/>
</dbReference>
<dbReference type="SUPFAM" id="SSF54292">
    <property type="entry name" value="2Fe-2S ferredoxin-like"/>
    <property type="match status" value="1"/>
</dbReference>
<evidence type="ECO:0000256" key="10">
    <source>
        <dbReference type="ARBA" id="ARBA00022714"/>
    </source>
</evidence>
<evidence type="ECO:0000256" key="17">
    <source>
        <dbReference type="ARBA" id="ARBA00034078"/>
    </source>
</evidence>
<dbReference type="NCBIfam" id="NF004616">
    <property type="entry name" value="PRK05950.1"/>
    <property type="match status" value="1"/>
</dbReference>
<comment type="pathway">
    <text evidence="3">Carbohydrate metabolism; tricarboxylic acid cycle; fumarate from succinate (bacterial route): step 1/1.</text>
</comment>
<comment type="catalytic activity">
    <reaction evidence="18">
        <text>a quinone + succinate = fumarate + a quinol</text>
        <dbReference type="Rhea" id="RHEA:40523"/>
        <dbReference type="ChEBI" id="CHEBI:24646"/>
        <dbReference type="ChEBI" id="CHEBI:29806"/>
        <dbReference type="ChEBI" id="CHEBI:30031"/>
        <dbReference type="ChEBI" id="CHEBI:132124"/>
        <dbReference type="EC" id="1.3.5.1"/>
    </reaction>
</comment>
<evidence type="ECO:0000256" key="11">
    <source>
        <dbReference type="ARBA" id="ARBA00022723"/>
    </source>
</evidence>
<keyword evidence="11" id="KW-0479">Metal-binding</keyword>
<dbReference type="InterPro" id="IPR017896">
    <property type="entry name" value="4Fe4S_Fe-S-bd"/>
</dbReference>
<gene>
    <name evidence="20" type="ORF">G3T16_14860</name>
</gene>
<dbReference type="Pfam" id="PF13085">
    <property type="entry name" value="Fer2_3"/>
    <property type="match status" value="1"/>
</dbReference>
<dbReference type="PROSITE" id="PS00198">
    <property type="entry name" value="4FE4S_FER_1"/>
    <property type="match status" value="1"/>
</dbReference>
<evidence type="ECO:0000256" key="18">
    <source>
        <dbReference type="ARBA" id="ARBA00049220"/>
    </source>
</evidence>
<dbReference type="KEGG" id="kim:G3T16_14860"/>
<keyword evidence="15" id="KW-0411">Iron-sulfur</keyword>
<comment type="cofactor">
    <cofactor evidence="1">
        <name>[3Fe-4S] cluster</name>
        <dbReference type="ChEBI" id="CHEBI:21137"/>
    </cofactor>
</comment>
<keyword evidence="9" id="KW-0816">Tricarboxylic acid cycle</keyword>
<proteinExistence type="inferred from homology"/>
<dbReference type="PANTHER" id="PTHR11921">
    <property type="entry name" value="SUCCINATE DEHYDROGENASE IRON-SULFUR PROTEIN"/>
    <property type="match status" value="1"/>
</dbReference>
<dbReference type="PROSITE" id="PS51379">
    <property type="entry name" value="4FE4S_FER_2"/>
    <property type="match status" value="1"/>
</dbReference>
<dbReference type="GO" id="GO:0051539">
    <property type="term" value="F:4 iron, 4 sulfur cluster binding"/>
    <property type="evidence" value="ECO:0007669"/>
    <property type="project" value="UniProtKB-KW"/>
</dbReference>
<evidence type="ECO:0000256" key="2">
    <source>
        <dbReference type="ARBA" id="ARBA00001966"/>
    </source>
</evidence>
<keyword evidence="13" id="KW-0560">Oxidoreductase</keyword>
<dbReference type="GO" id="GO:0008177">
    <property type="term" value="F:succinate dehydrogenase (quinone) activity"/>
    <property type="evidence" value="ECO:0007669"/>
    <property type="project" value="UniProtKB-EC"/>
</dbReference>
<dbReference type="AlphaFoldDB" id="A0A6C0U2U3"/>
<evidence type="ECO:0000256" key="13">
    <source>
        <dbReference type="ARBA" id="ARBA00023002"/>
    </source>
</evidence>
<evidence type="ECO:0000259" key="19">
    <source>
        <dbReference type="PROSITE" id="PS51379"/>
    </source>
</evidence>
<name>A0A6C0U2U3_9GAMM</name>
<evidence type="ECO:0000256" key="15">
    <source>
        <dbReference type="ARBA" id="ARBA00023014"/>
    </source>
</evidence>
<evidence type="ECO:0000256" key="16">
    <source>
        <dbReference type="ARBA" id="ARBA00023291"/>
    </source>
</evidence>
<organism evidence="20 21">
    <name type="scientific">Kineobactrum salinum</name>
    <dbReference type="NCBI Taxonomy" id="2708301"/>
    <lineage>
        <taxon>Bacteria</taxon>
        <taxon>Pseudomonadati</taxon>
        <taxon>Pseudomonadota</taxon>
        <taxon>Gammaproteobacteria</taxon>
        <taxon>Cellvibrionales</taxon>
        <taxon>Halieaceae</taxon>
        <taxon>Kineobactrum</taxon>
    </lineage>
</organism>
<dbReference type="FunFam" id="1.10.1060.10:FF:000001">
    <property type="entry name" value="Succinate dehydrogenase iron-sulfur subunit SdhB"/>
    <property type="match status" value="1"/>
</dbReference>
<evidence type="ECO:0000313" key="21">
    <source>
        <dbReference type="Proteomes" id="UP000477680"/>
    </source>
</evidence>
<evidence type="ECO:0000256" key="1">
    <source>
        <dbReference type="ARBA" id="ARBA00001927"/>
    </source>
</evidence>
<feature type="domain" description="4Fe-4S ferredoxin-type" evidence="19">
    <location>
        <begin position="156"/>
        <end position="186"/>
    </location>
</feature>
<evidence type="ECO:0000313" key="20">
    <source>
        <dbReference type="EMBL" id="QIB66490.1"/>
    </source>
</evidence>
<dbReference type="GO" id="GO:0022904">
    <property type="term" value="P:respiratory electron transport chain"/>
    <property type="evidence" value="ECO:0007669"/>
    <property type="project" value="TreeGrafter"/>
</dbReference>
<keyword evidence="12" id="KW-0249">Electron transport</keyword>
<evidence type="ECO:0000256" key="14">
    <source>
        <dbReference type="ARBA" id="ARBA00023004"/>
    </source>
</evidence>
<dbReference type="InterPro" id="IPR036010">
    <property type="entry name" value="2Fe-2S_ferredoxin-like_sf"/>
</dbReference>
<dbReference type="RefSeq" id="WP_163495924.1">
    <property type="nucleotide sequence ID" value="NZ_CP048711.1"/>
</dbReference>
<dbReference type="GO" id="GO:0009055">
    <property type="term" value="F:electron transfer activity"/>
    <property type="evidence" value="ECO:0007669"/>
    <property type="project" value="InterPro"/>
</dbReference>
<evidence type="ECO:0000256" key="9">
    <source>
        <dbReference type="ARBA" id="ARBA00022532"/>
    </source>
</evidence>
<reference evidence="20 21" key="1">
    <citation type="submission" date="2020-02" db="EMBL/GenBank/DDBJ databases">
        <title>Genome sequencing for Kineobactrum sp. M2.</title>
        <authorList>
            <person name="Park S.-J."/>
        </authorList>
    </citation>
    <scope>NUCLEOTIDE SEQUENCE [LARGE SCALE GENOMIC DNA]</scope>
    <source>
        <strain evidence="20 21">M2</strain>
    </source>
</reference>
<evidence type="ECO:0000256" key="12">
    <source>
        <dbReference type="ARBA" id="ARBA00022982"/>
    </source>
</evidence>
<dbReference type="GO" id="GO:0046872">
    <property type="term" value="F:metal ion binding"/>
    <property type="evidence" value="ECO:0007669"/>
    <property type="project" value="UniProtKB-KW"/>
</dbReference>
<keyword evidence="21" id="KW-1185">Reference proteome</keyword>
<dbReference type="Proteomes" id="UP000477680">
    <property type="component" value="Chromosome"/>
</dbReference>
<dbReference type="InterPro" id="IPR050573">
    <property type="entry name" value="SDH/FRD_Iron-Sulfur"/>
</dbReference>
<dbReference type="PANTHER" id="PTHR11921:SF29">
    <property type="entry name" value="SUCCINATE DEHYDROGENASE [UBIQUINONE] IRON-SULFUR SUBUNIT, MITOCHONDRIAL"/>
    <property type="match status" value="1"/>
</dbReference>